<accession>A0ABV8HW51</accession>
<proteinExistence type="predicted"/>
<keyword evidence="3" id="KW-1185">Reference proteome</keyword>
<sequence>MEYTLDEHVRRDADEPPSALPDLIIPSLERMQTRGPTVFAFSVSWSCVLLVLTVCQAAFGGELVMGVLPGFCAALSDVEPPTVFWLRGRIE</sequence>
<dbReference type="Proteomes" id="UP001595765">
    <property type="component" value="Unassembled WGS sequence"/>
</dbReference>
<name>A0ABV8HW51_9ACTN</name>
<gene>
    <name evidence="2" type="ORF">ACFO3J_27245</name>
</gene>
<dbReference type="EMBL" id="JBHSBB010000021">
    <property type="protein sequence ID" value="MFC4035139.1"/>
    <property type="molecule type" value="Genomic_DNA"/>
</dbReference>
<keyword evidence="1" id="KW-0472">Membrane</keyword>
<keyword evidence="1" id="KW-0812">Transmembrane</keyword>
<evidence type="ECO:0000313" key="2">
    <source>
        <dbReference type="EMBL" id="MFC4035139.1"/>
    </source>
</evidence>
<protein>
    <submittedName>
        <fullName evidence="2">Uncharacterized protein</fullName>
    </submittedName>
</protein>
<dbReference type="RefSeq" id="WP_386434577.1">
    <property type="nucleotide sequence ID" value="NZ_JBHSBB010000021.1"/>
</dbReference>
<evidence type="ECO:0000313" key="3">
    <source>
        <dbReference type="Proteomes" id="UP001595765"/>
    </source>
</evidence>
<organism evidence="2 3">
    <name type="scientific">Streptomyces polygonati</name>
    <dbReference type="NCBI Taxonomy" id="1617087"/>
    <lineage>
        <taxon>Bacteria</taxon>
        <taxon>Bacillati</taxon>
        <taxon>Actinomycetota</taxon>
        <taxon>Actinomycetes</taxon>
        <taxon>Kitasatosporales</taxon>
        <taxon>Streptomycetaceae</taxon>
        <taxon>Streptomyces</taxon>
    </lineage>
</organism>
<keyword evidence="1" id="KW-1133">Transmembrane helix</keyword>
<comment type="caution">
    <text evidence="2">The sequence shown here is derived from an EMBL/GenBank/DDBJ whole genome shotgun (WGS) entry which is preliminary data.</text>
</comment>
<reference evidence="3" key="1">
    <citation type="journal article" date="2019" name="Int. J. Syst. Evol. Microbiol.">
        <title>The Global Catalogue of Microorganisms (GCM) 10K type strain sequencing project: providing services to taxonomists for standard genome sequencing and annotation.</title>
        <authorList>
            <consortium name="The Broad Institute Genomics Platform"/>
            <consortium name="The Broad Institute Genome Sequencing Center for Infectious Disease"/>
            <person name="Wu L."/>
            <person name="Ma J."/>
        </authorList>
    </citation>
    <scope>NUCLEOTIDE SEQUENCE [LARGE SCALE GENOMIC DNA]</scope>
    <source>
        <strain evidence="3">CGMCC 4.7237</strain>
    </source>
</reference>
<feature type="transmembrane region" description="Helical" evidence="1">
    <location>
        <begin position="38"/>
        <end position="59"/>
    </location>
</feature>
<evidence type="ECO:0000256" key="1">
    <source>
        <dbReference type="SAM" id="Phobius"/>
    </source>
</evidence>